<dbReference type="EMBL" id="CP157484">
    <property type="protein sequence ID" value="XBO40722.1"/>
    <property type="molecule type" value="Genomic_DNA"/>
</dbReference>
<dbReference type="RefSeq" id="WP_406857576.1">
    <property type="nucleotide sequence ID" value="NZ_CP157484.1"/>
</dbReference>
<protein>
    <recommendedName>
        <fullName evidence="2">HEPN domain-containing protein</fullName>
    </recommendedName>
</protein>
<sequence>MQNQSHSDALPKDFHQRMLNGADAFYFAGLLTSVPFDAARVAEEQLTNATAAGIAASRGHDGPNSLGAPPIVNLAFAIELYLKLLLSLHGKLSRGHSLADLFIALEAQAPDVVACSIALHRYSRGDRDEFFEELRTVSNSFEQWRYAHEHEFLISSADTLMSIADAFRASIRELHPKLVSVFDRVNRG</sequence>
<organism evidence="1">
    <name type="scientific">Alsobacter sp. KACC 23698</name>
    <dbReference type="NCBI Taxonomy" id="3149229"/>
    <lineage>
        <taxon>Bacteria</taxon>
        <taxon>Pseudomonadati</taxon>
        <taxon>Pseudomonadota</taxon>
        <taxon>Alphaproteobacteria</taxon>
        <taxon>Hyphomicrobiales</taxon>
        <taxon>Alsobacteraceae</taxon>
        <taxon>Alsobacter</taxon>
    </lineage>
</organism>
<gene>
    <name evidence="1" type="ORF">ABEG18_08140</name>
</gene>
<dbReference type="AlphaFoldDB" id="A0AAU7JKK3"/>
<evidence type="ECO:0000313" key="1">
    <source>
        <dbReference type="EMBL" id="XBO40722.1"/>
    </source>
</evidence>
<evidence type="ECO:0008006" key="2">
    <source>
        <dbReference type="Google" id="ProtNLM"/>
    </source>
</evidence>
<name>A0AAU7JKK3_9HYPH</name>
<accession>A0AAU7JKK3</accession>
<reference evidence="1" key="1">
    <citation type="submission" date="2024-05" db="EMBL/GenBank/DDBJ databases">
        <authorList>
            <person name="Kim S."/>
            <person name="Heo J."/>
            <person name="Choi H."/>
            <person name="Choi Y."/>
            <person name="Kwon S.-W."/>
            <person name="Kim Y."/>
        </authorList>
    </citation>
    <scope>NUCLEOTIDE SEQUENCE</scope>
    <source>
        <strain evidence="1">KACC 23698</strain>
    </source>
</reference>
<proteinExistence type="predicted"/>